<comment type="caution">
    <text evidence="8">The sequence shown here is derived from an EMBL/GenBank/DDBJ whole genome shotgun (WGS) entry which is preliminary data.</text>
</comment>
<dbReference type="RefSeq" id="WP_418161034.1">
    <property type="nucleotide sequence ID" value="NZ_JBBLZC010000023.1"/>
</dbReference>
<dbReference type="PANTHER" id="PTHR43413:SF1">
    <property type="entry name" value="SIROHEME DECARBOXYLASE NIRL SUBUNIT"/>
    <property type="match status" value="1"/>
</dbReference>
<evidence type="ECO:0000256" key="3">
    <source>
        <dbReference type="ARBA" id="ARBA00023457"/>
    </source>
</evidence>
<evidence type="ECO:0000313" key="8">
    <source>
        <dbReference type="EMBL" id="MEK0085186.1"/>
    </source>
</evidence>
<dbReference type="InterPro" id="IPR050684">
    <property type="entry name" value="HTH-Siroheme_Decarb"/>
</dbReference>
<protein>
    <recommendedName>
        <fullName evidence="4">siroheme decarboxylase</fullName>
        <ecNumber evidence="4">4.1.1.111</ecNumber>
    </recommendedName>
</protein>
<dbReference type="InterPro" id="IPR036388">
    <property type="entry name" value="WH-like_DNA-bd_sf"/>
</dbReference>
<keyword evidence="1" id="KW-0456">Lyase</keyword>
<evidence type="ECO:0000256" key="4">
    <source>
        <dbReference type="ARBA" id="ARBA00023471"/>
    </source>
</evidence>
<dbReference type="InterPro" id="IPR040523">
    <property type="entry name" value="AsnC_trans_reg2"/>
</dbReference>
<dbReference type="InterPro" id="IPR053953">
    <property type="entry name" value="NirdL-like_HTH"/>
</dbReference>
<keyword evidence="9" id="KW-1185">Reference proteome</keyword>
<dbReference type="SUPFAM" id="SSF46785">
    <property type="entry name" value="Winged helix' DNA-binding domain"/>
    <property type="match status" value="1"/>
</dbReference>
<evidence type="ECO:0000256" key="2">
    <source>
        <dbReference type="ARBA" id="ARBA00023444"/>
    </source>
</evidence>
<feature type="domain" description="Siroheme decarboxylase NirL-like HTH" evidence="7">
    <location>
        <begin position="9"/>
        <end position="54"/>
    </location>
</feature>
<dbReference type="Pfam" id="PF22451">
    <property type="entry name" value="NirdL-like_HTH"/>
    <property type="match status" value="1"/>
</dbReference>
<dbReference type="Gene3D" id="3.30.70.3460">
    <property type="match status" value="1"/>
</dbReference>
<feature type="domain" description="Siroheme decarboxylase AsnC-like ligand binding" evidence="6">
    <location>
        <begin position="67"/>
        <end position="142"/>
    </location>
</feature>
<name>A0ABU8XWA4_9PROT</name>
<evidence type="ECO:0000313" key="9">
    <source>
        <dbReference type="Proteomes" id="UP001375743"/>
    </source>
</evidence>
<comment type="similarity">
    <text evidence="3">Belongs to the Ahb/Nir family.</text>
</comment>
<dbReference type="PANTHER" id="PTHR43413">
    <property type="entry name" value="TRANSCRIPTIONAL REGULATOR, ASNC FAMILY"/>
    <property type="match status" value="1"/>
</dbReference>
<evidence type="ECO:0000256" key="5">
    <source>
        <dbReference type="ARBA" id="ARBA00048470"/>
    </source>
</evidence>
<comment type="pathway">
    <text evidence="2">Porphyrin-containing compound metabolism.</text>
</comment>
<dbReference type="EMBL" id="JBBLZC010000023">
    <property type="protein sequence ID" value="MEK0085186.1"/>
    <property type="molecule type" value="Genomic_DNA"/>
</dbReference>
<reference evidence="8 9" key="1">
    <citation type="submission" date="2024-01" db="EMBL/GenBank/DDBJ databases">
        <title>Multi-omics insights into the function and evolution of sodium benzoate biodegradation pathways in Benzoatithermus flavus gen. nov., sp. nov. from hot spring.</title>
        <authorList>
            <person name="Hu C.-J."/>
            <person name="Li W.-J."/>
        </authorList>
    </citation>
    <scope>NUCLEOTIDE SEQUENCE [LARGE SCALE GENOMIC DNA]</scope>
    <source>
        <strain evidence="8 9">SYSU G07066</strain>
    </source>
</reference>
<organism evidence="8 9">
    <name type="scientific">Benzoatithermus flavus</name>
    <dbReference type="NCBI Taxonomy" id="3108223"/>
    <lineage>
        <taxon>Bacteria</taxon>
        <taxon>Pseudomonadati</taxon>
        <taxon>Pseudomonadota</taxon>
        <taxon>Alphaproteobacteria</taxon>
        <taxon>Geminicoccales</taxon>
        <taxon>Geminicoccaceae</taxon>
        <taxon>Benzoatithermus</taxon>
    </lineage>
</organism>
<dbReference type="InterPro" id="IPR036390">
    <property type="entry name" value="WH_DNA-bd_sf"/>
</dbReference>
<dbReference type="Pfam" id="PF17805">
    <property type="entry name" value="AsnC_trans_reg2"/>
    <property type="match status" value="1"/>
</dbReference>
<accession>A0ABU8XWA4</accession>
<dbReference type="Gene3D" id="1.10.10.10">
    <property type="entry name" value="Winged helix-like DNA-binding domain superfamily/Winged helix DNA-binding domain"/>
    <property type="match status" value="1"/>
</dbReference>
<proteinExistence type="inferred from homology"/>
<comment type="catalytic activity">
    <reaction evidence="5">
        <text>siroheme + 2 H(+) = 12,18-didecarboxysiroheme + 2 CO2</text>
        <dbReference type="Rhea" id="RHEA:19093"/>
        <dbReference type="ChEBI" id="CHEBI:15378"/>
        <dbReference type="ChEBI" id="CHEBI:16526"/>
        <dbReference type="ChEBI" id="CHEBI:60052"/>
        <dbReference type="ChEBI" id="CHEBI:140497"/>
        <dbReference type="EC" id="4.1.1.111"/>
    </reaction>
</comment>
<dbReference type="EC" id="4.1.1.111" evidence="4"/>
<gene>
    <name evidence="8" type="ORF">U1T56_18690</name>
</gene>
<dbReference type="Proteomes" id="UP001375743">
    <property type="component" value="Unassembled WGS sequence"/>
</dbReference>
<evidence type="ECO:0000256" key="1">
    <source>
        <dbReference type="ARBA" id="ARBA00023239"/>
    </source>
</evidence>
<evidence type="ECO:0000259" key="6">
    <source>
        <dbReference type="Pfam" id="PF17805"/>
    </source>
</evidence>
<evidence type="ECO:0000259" key="7">
    <source>
        <dbReference type="Pfam" id="PF22451"/>
    </source>
</evidence>
<sequence length="153" mass="17108">MATNLSGTEQRLVDEFQRDLPLVERPFAAVAERLGIDEATVLAMLGRLLADGVISRVGAVVEPHAAGWSTLAAMAVPDWALPQIADFVSSFPEVNHNYEREHHLNLWFVVTAPSPERVRQVLATIEYRTGVPVLDLPLEEAFRLDLGFRLQWH</sequence>